<keyword evidence="9" id="KW-1185">Reference proteome</keyword>
<organism evidence="7">
    <name type="scientific">Capitella teleta</name>
    <name type="common">Polychaete worm</name>
    <dbReference type="NCBI Taxonomy" id="283909"/>
    <lineage>
        <taxon>Eukaryota</taxon>
        <taxon>Metazoa</taxon>
        <taxon>Spiralia</taxon>
        <taxon>Lophotrochozoa</taxon>
        <taxon>Annelida</taxon>
        <taxon>Polychaeta</taxon>
        <taxon>Sedentaria</taxon>
        <taxon>Scolecida</taxon>
        <taxon>Capitellidae</taxon>
        <taxon>Capitella</taxon>
    </lineage>
</organism>
<dbReference type="PANTHER" id="PTHR46472:SF1">
    <property type="entry name" value="NUCLEOREDOXIN"/>
    <property type="match status" value="1"/>
</dbReference>
<comment type="catalytic activity">
    <reaction evidence="5">
        <text>[protein]-dithiol + NADP(+) = [protein]-disulfide + NADPH + H(+)</text>
        <dbReference type="Rhea" id="RHEA:18753"/>
        <dbReference type="Rhea" id="RHEA-COMP:10593"/>
        <dbReference type="Rhea" id="RHEA-COMP:10594"/>
        <dbReference type="ChEBI" id="CHEBI:15378"/>
        <dbReference type="ChEBI" id="CHEBI:29950"/>
        <dbReference type="ChEBI" id="CHEBI:50058"/>
        <dbReference type="ChEBI" id="CHEBI:57783"/>
        <dbReference type="ChEBI" id="CHEBI:58349"/>
        <dbReference type="EC" id="1.8.1.8"/>
    </reaction>
</comment>
<evidence type="ECO:0000256" key="5">
    <source>
        <dbReference type="ARBA" id="ARBA00047804"/>
    </source>
</evidence>
<name>R7UT05_CAPTE</name>
<reference evidence="9" key="1">
    <citation type="submission" date="2012-12" db="EMBL/GenBank/DDBJ databases">
        <authorList>
            <person name="Hellsten U."/>
            <person name="Grimwood J."/>
            <person name="Chapman J.A."/>
            <person name="Shapiro H."/>
            <person name="Aerts A."/>
            <person name="Otillar R.P."/>
            <person name="Terry A.Y."/>
            <person name="Boore J.L."/>
            <person name="Simakov O."/>
            <person name="Marletaz F."/>
            <person name="Cho S.-J."/>
            <person name="Edsinger-Gonzales E."/>
            <person name="Havlak P."/>
            <person name="Kuo D.-H."/>
            <person name="Larsson T."/>
            <person name="Lv J."/>
            <person name="Arendt D."/>
            <person name="Savage R."/>
            <person name="Osoegawa K."/>
            <person name="de Jong P."/>
            <person name="Lindberg D.R."/>
            <person name="Seaver E.C."/>
            <person name="Weisblat D.A."/>
            <person name="Putnam N.H."/>
            <person name="Grigoriev I.V."/>
            <person name="Rokhsar D.S."/>
        </authorList>
    </citation>
    <scope>NUCLEOTIDE SEQUENCE</scope>
    <source>
        <strain evidence="9">I ESC-2004</strain>
    </source>
</reference>
<dbReference type="GO" id="GO:0005634">
    <property type="term" value="C:nucleus"/>
    <property type="evidence" value="ECO:0007669"/>
    <property type="project" value="TreeGrafter"/>
</dbReference>
<dbReference type="InterPro" id="IPR045870">
    <property type="entry name" value="TryX_NRX_thioredoxin_dom"/>
</dbReference>
<dbReference type="GO" id="GO:0004791">
    <property type="term" value="F:thioredoxin-disulfide reductase (NADPH) activity"/>
    <property type="evidence" value="ECO:0007669"/>
    <property type="project" value="InterPro"/>
</dbReference>
<dbReference type="GO" id="GO:0031397">
    <property type="term" value="P:negative regulation of protein ubiquitination"/>
    <property type="evidence" value="ECO:0007669"/>
    <property type="project" value="TreeGrafter"/>
</dbReference>
<protein>
    <recommendedName>
        <fullName evidence="3">Nucleoredoxin</fullName>
        <ecNumber evidence="1">1.8.1.8</ecNumber>
    </recommendedName>
</protein>
<reference evidence="8" key="3">
    <citation type="submission" date="2015-06" db="UniProtKB">
        <authorList>
            <consortium name="EnsemblMetazoa"/>
        </authorList>
    </citation>
    <scope>IDENTIFICATION</scope>
</reference>
<evidence type="ECO:0000259" key="6">
    <source>
        <dbReference type="PROSITE" id="PS51352"/>
    </source>
</evidence>
<dbReference type="PANTHER" id="PTHR46472">
    <property type="entry name" value="NUCLEOREDOXIN"/>
    <property type="match status" value="1"/>
</dbReference>
<dbReference type="EnsemblMetazoa" id="CapteT174065">
    <property type="protein sequence ID" value="CapteP174065"/>
    <property type="gene ID" value="CapteG174065"/>
</dbReference>
<dbReference type="Proteomes" id="UP000014760">
    <property type="component" value="Unassembled WGS sequence"/>
</dbReference>
<dbReference type="CDD" id="cd03009">
    <property type="entry name" value="TryX_like_TryX_NRX"/>
    <property type="match status" value="2"/>
</dbReference>
<gene>
    <name evidence="7" type="ORF">CAPTEDRAFT_174065</name>
</gene>
<proteinExistence type="inferred from homology"/>
<evidence type="ECO:0000313" key="9">
    <source>
        <dbReference type="Proteomes" id="UP000014760"/>
    </source>
</evidence>
<dbReference type="SUPFAM" id="SSF52833">
    <property type="entry name" value="Thioredoxin-like"/>
    <property type="match status" value="2"/>
</dbReference>
<dbReference type="InterPro" id="IPR013766">
    <property type="entry name" value="Thioredoxin_domain"/>
</dbReference>
<evidence type="ECO:0000256" key="3">
    <source>
        <dbReference type="ARBA" id="ARBA00026178"/>
    </source>
</evidence>
<dbReference type="OrthoDB" id="189920at2759"/>
<reference evidence="7 9" key="2">
    <citation type="journal article" date="2013" name="Nature">
        <title>Insights into bilaterian evolution from three spiralian genomes.</title>
        <authorList>
            <person name="Simakov O."/>
            <person name="Marletaz F."/>
            <person name="Cho S.J."/>
            <person name="Edsinger-Gonzales E."/>
            <person name="Havlak P."/>
            <person name="Hellsten U."/>
            <person name="Kuo D.H."/>
            <person name="Larsson T."/>
            <person name="Lv J."/>
            <person name="Arendt D."/>
            <person name="Savage R."/>
            <person name="Osoegawa K."/>
            <person name="de Jong P."/>
            <person name="Grimwood J."/>
            <person name="Chapman J.A."/>
            <person name="Shapiro H."/>
            <person name="Aerts A."/>
            <person name="Otillar R.P."/>
            <person name="Terry A.Y."/>
            <person name="Boore J.L."/>
            <person name="Grigoriev I.V."/>
            <person name="Lindberg D.R."/>
            <person name="Seaver E.C."/>
            <person name="Weisblat D.A."/>
            <person name="Putnam N.H."/>
            <person name="Rokhsar D.S."/>
        </authorList>
    </citation>
    <scope>NUCLEOTIDE SEQUENCE</scope>
    <source>
        <strain evidence="7 9">I ESC-2004</strain>
    </source>
</reference>
<sequence>MSGLSTLLGDSLTGKSGPVATQTLAGKGKVIGLYFSAHWCPPCRAFTPQLAEFYNKMKAGPDGSNFEIVFVSSDRDEDSFSEYYNEMPWLALPFAERERKNKISKNYKIQGIPTFVILDGSGKMVTKNGRGIVNSNPEGTGFPWKPKSLAEILEGTLKKGSGTIDSQEAISGKILGFYFSAHWCPPCRGFTPNLVSTYEKLKAKGKNFEVIFVTSDRSEESFENYFQTMPWLALPFGDNRIDQLKERFSVSGIPTLLLVDETGEVYSENGRGAIGKDAEGKEFPWLPKPVEELDEGTAVVINEACAVVLLGGPQEGADEASWKTKALEILDEPAKKYKAEMKANPSLPETHFFFETEEGEDVAESLRAFGHLGETAPLLILLDIPERRVHICEESNITDATVQKLLDDLKSGSLKFKQLSG</sequence>
<dbReference type="AlphaFoldDB" id="R7UT05"/>
<dbReference type="HOGENOM" id="CLU_019626_2_0_1"/>
<dbReference type="Pfam" id="PF13905">
    <property type="entry name" value="Thioredoxin_8"/>
    <property type="match status" value="2"/>
</dbReference>
<dbReference type="InterPro" id="IPR036249">
    <property type="entry name" value="Thioredoxin-like_sf"/>
</dbReference>
<dbReference type="STRING" id="283909.R7UT05"/>
<dbReference type="GO" id="GO:0030178">
    <property type="term" value="P:negative regulation of Wnt signaling pathway"/>
    <property type="evidence" value="ECO:0007669"/>
    <property type="project" value="TreeGrafter"/>
</dbReference>
<dbReference type="OMA" id="FYFAAHW"/>
<evidence type="ECO:0000256" key="1">
    <source>
        <dbReference type="ARBA" id="ARBA00012612"/>
    </source>
</evidence>
<dbReference type="EMBL" id="KB298315">
    <property type="protein sequence ID" value="ELU09340.1"/>
    <property type="molecule type" value="Genomic_DNA"/>
</dbReference>
<evidence type="ECO:0000256" key="2">
    <source>
        <dbReference type="ARBA" id="ARBA00025782"/>
    </source>
</evidence>
<comment type="similarity">
    <text evidence="2">Belongs to the nucleoredoxin family.</text>
</comment>
<evidence type="ECO:0000256" key="4">
    <source>
        <dbReference type="ARBA" id="ARBA00047388"/>
    </source>
</evidence>
<dbReference type="Gene3D" id="3.40.30.10">
    <property type="entry name" value="Glutaredoxin"/>
    <property type="match status" value="2"/>
</dbReference>
<dbReference type="EC" id="1.8.1.8" evidence="1"/>
<evidence type="ECO:0000313" key="8">
    <source>
        <dbReference type="EnsemblMetazoa" id="CapteP174065"/>
    </source>
</evidence>
<dbReference type="PROSITE" id="PS51352">
    <property type="entry name" value="THIOREDOXIN_2"/>
    <property type="match status" value="1"/>
</dbReference>
<comment type="catalytic activity">
    <reaction evidence="4">
        <text>[protein]-dithiol + NAD(+) = [protein]-disulfide + NADH + H(+)</text>
        <dbReference type="Rhea" id="RHEA:18749"/>
        <dbReference type="Rhea" id="RHEA-COMP:10593"/>
        <dbReference type="Rhea" id="RHEA-COMP:10594"/>
        <dbReference type="ChEBI" id="CHEBI:15378"/>
        <dbReference type="ChEBI" id="CHEBI:29950"/>
        <dbReference type="ChEBI" id="CHEBI:50058"/>
        <dbReference type="ChEBI" id="CHEBI:57540"/>
        <dbReference type="ChEBI" id="CHEBI:57945"/>
        <dbReference type="EC" id="1.8.1.8"/>
    </reaction>
</comment>
<feature type="domain" description="Thioredoxin" evidence="6">
    <location>
        <begin position="1"/>
        <end position="158"/>
    </location>
</feature>
<evidence type="ECO:0000313" key="7">
    <source>
        <dbReference type="EMBL" id="ELU09340.1"/>
    </source>
</evidence>
<dbReference type="InterPro" id="IPR012336">
    <property type="entry name" value="Thioredoxin-like_fold"/>
</dbReference>
<accession>R7UT05</accession>
<dbReference type="EMBL" id="AMQN01006428">
    <property type="status" value="NOT_ANNOTATED_CDS"/>
    <property type="molecule type" value="Genomic_DNA"/>
</dbReference>